<sequence>MHRQHVFVSYEWYCPIAKDSDALLGSVIRGREHGADEIMDGFEVIEPLIGETWVVDGRVAVSPPGDTDALYIRPMLHERGMVPSGTKVLHSLVLDNNVLSDMTQCRRSANIDYLISLLRSKPLELNPTMAMLEQRQGFVGASQALHDFAELLGKRFGAWDAKKNASSFDKALEDAKSGLAENVTLLSGYLPAILYLYHQAGSAEYKLEWLSGLVRSVDLPFLQLPFYLAALLFLAKEEPALFRKKVLVKVRKDTKLMPSLDRQKKSILNLGHDVMLPAAALFPANTQGTMVFPYIATRDYLLQDFLAEVRCGAVVMQQNGGANGAWELNPGGRLHEKLGAAIARCLPHREHPGSETEKSIRRGNLRAFSDSYLEKCVALKHTAPP</sequence>
<reference evidence="1 2" key="1">
    <citation type="journal article" date="2011" name="Stand. Genomic Sci.">
        <title>Complete genome sequence of the halophilic and highly halotolerant Chromohalobacter salexigens type strain (1H11(T)).</title>
        <authorList>
            <person name="Copeland A."/>
            <person name="O'Connor K."/>
            <person name="Lucas S."/>
            <person name="Lapidus A."/>
            <person name="Berry K.W."/>
            <person name="Detter J.C."/>
            <person name="Del Rio T.G."/>
            <person name="Hammon N."/>
            <person name="Dalin E."/>
            <person name="Tice H."/>
            <person name="Pitluck S."/>
            <person name="Bruce D."/>
            <person name="Goodwin L."/>
            <person name="Han C."/>
            <person name="Tapia R."/>
            <person name="Saunders E."/>
            <person name="Schmutz J."/>
            <person name="Brettin T."/>
            <person name="Larimer F."/>
            <person name="Land M."/>
            <person name="Hauser L."/>
            <person name="Vargas C."/>
            <person name="Nieto J.J."/>
            <person name="Kyrpides N.C."/>
            <person name="Ivanova N."/>
            <person name="Goker M."/>
            <person name="Klenk H.P."/>
            <person name="Csonka L.N."/>
            <person name="Woyke T."/>
        </authorList>
    </citation>
    <scope>NUCLEOTIDE SEQUENCE [LARGE SCALE GENOMIC DNA]</scope>
    <source>
        <strain evidence="2">ATCC BAA-138 / DSM 3043 / CIP 106854 / NCIMB 13768 / 1H11</strain>
    </source>
</reference>
<organism evidence="1 2">
    <name type="scientific">Chromohalobacter israelensis (strain ATCC BAA-138 / DSM 3043 / CIP 106854 / NCIMB 13768 / 1H11)</name>
    <name type="common">Chromohalobacter salexigens</name>
    <dbReference type="NCBI Taxonomy" id="290398"/>
    <lineage>
        <taxon>Bacteria</taxon>
        <taxon>Pseudomonadati</taxon>
        <taxon>Pseudomonadota</taxon>
        <taxon>Gammaproteobacteria</taxon>
        <taxon>Oceanospirillales</taxon>
        <taxon>Halomonadaceae</taxon>
        <taxon>Chromohalobacter</taxon>
    </lineage>
</organism>
<evidence type="ECO:0000313" key="1">
    <source>
        <dbReference type="EMBL" id="ABE58097.1"/>
    </source>
</evidence>
<name>Q1QZL1_CHRI1</name>
<keyword evidence="2" id="KW-1185">Reference proteome</keyword>
<proteinExistence type="predicted"/>
<dbReference type="eggNOG" id="ENOG5033HT6">
    <property type="taxonomic scope" value="Bacteria"/>
</dbReference>
<dbReference type="GeneID" id="95333492"/>
<dbReference type="Proteomes" id="UP000000239">
    <property type="component" value="Chromosome"/>
</dbReference>
<dbReference type="KEGG" id="csa:Csal_0739"/>
<protein>
    <submittedName>
        <fullName evidence="1">Uncharacterized protein</fullName>
    </submittedName>
</protein>
<dbReference type="HOGENOM" id="CLU_787238_0_0_6"/>
<accession>Q1QZL1</accession>
<gene>
    <name evidence="1" type="ordered locus">Csal_0739</name>
</gene>
<evidence type="ECO:0000313" key="2">
    <source>
        <dbReference type="Proteomes" id="UP000000239"/>
    </source>
</evidence>
<dbReference type="EMBL" id="CP000285">
    <property type="protein sequence ID" value="ABE58097.1"/>
    <property type="molecule type" value="Genomic_DNA"/>
</dbReference>
<dbReference type="RefSeq" id="WP_011506043.1">
    <property type="nucleotide sequence ID" value="NC_007963.1"/>
</dbReference>
<dbReference type="AlphaFoldDB" id="Q1QZL1"/>